<evidence type="ECO:0000313" key="3">
    <source>
        <dbReference type="Proteomes" id="UP000271162"/>
    </source>
</evidence>
<feature type="compositionally biased region" description="Basic and acidic residues" evidence="1">
    <location>
        <begin position="547"/>
        <end position="557"/>
    </location>
</feature>
<dbReference type="Gene3D" id="3.30.420.10">
    <property type="entry name" value="Ribonuclease H-like superfamily/Ribonuclease H"/>
    <property type="match status" value="1"/>
</dbReference>
<organism evidence="4">
    <name type="scientific">Nippostrongylus brasiliensis</name>
    <name type="common">Rat hookworm</name>
    <dbReference type="NCBI Taxonomy" id="27835"/>
    <lineage>
        <taxon>Eukaryota</taxon>
        <taxon>Metazoa</taxon>
        <taxon>Ecdysozoa</taxon>
        <taxon>Nematoda</taxon>
        <taxon>Chromadorea</taxon>
        <taxon>Rhabditida</taxon>
        <taxon>Rhabditina</taxon>
        <taxon>Rhabditomorpha</taxon>
        <taxon>Strongyloidea</taxon>
        <taxon>Heligmosomidae</taxon>
        <taxon>Nippostrongylus</taxon>
    </lineage>
</organism>
<proteinExistence type="predicted"/>
<dbReference type="PANTHER" id="PTHR46060">
    <property type="entry name" value="MARINER MOS1 TRANSPOSASE-LIKE PROTEIN"/>
    <property type="match status" value="1"/>
</dbReference>
<evidence type="ECO:0000313" key="4">
    <source>
        <dbReference type="WBParaSite" id="NBR_0000637101-mRNA-1"/>
    </source>
</evidence>
<feature type="compositionally biased region" description="Basic and acidic residues" evidence="1">
    <location>
        <begin position="391"/>
        <end position="405"/>
    </location>
</feature>
<dbReference type="Proteomes" id="UP000271162">
    <property type="component" value="Unassembled WGS sequence"/>
</dbReference>
<feature type="region of interest" description="Disordered" evidence="1">
    <location>
        <begin position="168"/>
        <end position="355"/>
    </location>
</feature>
<accession>A0A0N4XUH9</accession>
<dbReference type="STRING" id="27835.A0A0N4XUH9"/>
<feature type="compositionally biased region" description="Polar residues" evidence="1">
    <location>
        <begin position="530"/>
        <end position="540"/>
    </location>
</feature>
<feature type="compositionally biased region" description="Basic and acidic residues" evidence="1">
    <location>
        <begin position="297"/>
        <end position="307"/>
    </location>
</feature>
<keyword evidence="3" id="KW-1185">Reference proteome</keyword>
<evidence type="ECO:0000256" key="1">
    <source>
        <dbReference type="SAM" id="MobiDB-lite"/>
    </source>
</evidence>
<feature type="compositionally biased region" description="Basic and acidic residues" evidence="1">
    <location>
        <begin position="507"/>
        <end position="518"/>
    </location>
</feature>
<feature type="compositionally biased region" description="Polar residues" evidence="1">
    <location>
        <begin position="462"/>
        <end position="473"/>
    </location>
</feature>
<dbReference type="GO" id="GO:0003676">
    <property type="term" value="F:nucleic acid binding"/>
    <property type="evidence" value="ECO:0007669"/>
    <property type="project" value="InterPro"/>
</dbReference>
<feature type="compositionally biased region" description="Basic and acidic residues" evidence="1">
    <location>
        <begin position="260"/>
        <end position="272"/>
    </location>
</feature>
<feature type="compositionally biased region" description="Low complexity" evidence="1">
    <location>
        <begin position="446"/>
        <end position="461"/>
    </location>
</feature>
<evidence type="ECO:0000313" key="2">
    <source>
        <dbReference type="EMBL" id="VDL69961.1"/>
    </source>
</evidence>
<dbReference type="InterPro" id="IPR052709">
    <property type="entry name" value="Transposase-MT_Hybrid"/>
</dbReference>
<feature type="compositionally biased region" description="Basic and acidic residues" evidence="1">
    <location>
        <begin position="321"/>
        <end position="330"/>
    </location>
</feature>
<feature type="compositionally biased region" description="Basic and acidic residues" evidence="1">
    <location>
        <begin position="184"/>
        <end position="212"/>
    </location>
</feature>
<feature type="compositionally biased region" description="Basic and acidic residues" evidence="1">
    <location>
        <begin position="220"/>
        <end position="234"/>
    </location>
</feature>
<reference evidence="2 3" key="2">
    <citation type="submission" date="2018-11" db="EMBL/GenBank/DDBJ databases">
        <authorList>
            <consortium name="Pathogen Informatics"/>
        </authorList>
    </citation>
    <scope>NUCLEOTIDE SEQUENCE [LARGE SCALE GENOMIC DNA]</scope>
</reference>
<feature type="region of interest" description="Disordered" evidence="1">
    <location>
        <begin position="376"/>
        <end position="557"/>
    </location>
</feature>
<protein>
    <submittedName>
        <fullName evidence="4">Breast carcinoma amplified sequence 1</fullName>
    </submittedName>
</protein>
<reference evidence="4" key="1">
    <citation type="submission" date="2017-02" db="UniProtKB">
        <authorList>
            <consortium name="WormBaseParasite"/>
        </authorList>
    </citation>
    <scope>IDENTIFICATION</scope>
</reference>
<dbReference type="EMBL" id="UYSL01019797">
    <property type="protein sequence ID" value="VDL69961.1"/>
    <property type="molecule type" value="Genomic_DNA"/>
</dbReference>
<name>A0A0N4XUH9_NIPBR</name>
<dbReference type="WBParaSite" id="NBR_0000637101-mRNA-1">
    <property type="protein sequence ID" value="NBR_0000637101-mRNA-1"/>
    <property type="gene ID" value="NBR_0000637101"/>
</dbReference>
<dbReference type="AlphaFoldDB" id="A0A0N4XUH9"/>
<dbReference type="PANTHER" id="PTHR46060:SF1">
    <property type="entry name" value="MARINER MOS1 TRANSPOSASE-LIKE PROTEIN"/>
    <property type="match status" value="1"/>
</dbReference>
<gene>
    <name evidence="2" type="ORF">NBR_LOCUS6372</name>
</gene>
<dbReference type="InterPro" id="IPR036397">
    <property type="entry name" value="RNaseH_sf"/>
</dbReference>
<sequence>MVTAELYCQQLCRVELALRRQGVETSPINVLHHNASPHTARSTREKLQKLGWQDLLHAPYSPDLAPSDYRLHFGRCSLHRLIRDSGTSLKCGCDCRVLSVTGAASFIRMGFVSCVGGGRSSFTKYCPCSHRLALFFWTYVNNEQEYTHFEEVDAPFRPAIAEILPTAPCMQKKQKSPEECPVESGEKLNKEKMIKEENKIDQTRKDLYKTAVEEDDEKADDPKKPTSDKKDESSKNTSSDKTADKEVLPGMVESQTFLNPHEKNLAGKENKTKATALRPAAKSASRRKLAALGKLSRLSDRKRKEPQKVGAVESQSNLNVGEKKVDDDLGKSPNITESESKTKVSEGAEASKPALVAPTRRKSLIGGFGKFSYASDKRKDTVKSTAAQDQIKNETCEKKGDDDLGKSPNLIASESKTKVSEGAEASKPATRRKSLIGGFGKFSGIAKSDAAKPSAADSASKVSTDTTKSSGGTQEAALKSSAIGEKSTKVSNSEKKKKTKRSFFLARSERSVAIRKQSETPPAGQEKSPGASTPVSQENPRATKALKKADSPKRQPK</sequence>